<gene>
    <name evidence="2" type="ORF">RhiirA4_485338</name>
</gene>
<proteinExistence type="predicted"/>
<name>A0A2I1HQ36_9GLOM</name>
<sequence length="117" mass="13556">MKSIHPPVRLNKPETKVLAVYYFISLFLTKWAGKALLSILDVLLYRERVAALRYEQIKLQNTEILEKYENLTKNIGDSELTNSLMIADLENRIRNLEADVIAKEQIILEKNKANNIL</sequence>
<dbReference type="EMBL" id="LLXI01004801">
    <property type="protein sequence ID" value="PKY60966.1"/>
    <property type="molecule type" value="Genomic_DNA"/>
</dbReference>
<feature type="coiled-coil region" evidence="1">
    <location>
        <begin position="54"/>
        <end position="106"/>
    </location>
</feature>
<keyword evidence="3" id="KW-1185">Reference proteome</keyword>
<protein>
    <submittedName>
        <fullName evidence="2">Uncharacterized protein</fullName>
    </submittedName>
</protein>
<keyword evidence="1" id="KW-0175">Coiled coil</keyword>
<evidence type="ECO:0000256" key="1">
    <source>
        <dbReference type="SAM" id="Coils"/>
    </source>
</evidence>
<dbReference type="AlphaFoldDB" id="A0A2I1HQ36"/>
<comment type="caution">
    <text evidence="2">The sequence shown here is derived from an EMBL/GenBank/DDBJ whole genome shotgun (WGS) entry which is preliminary data.</text>
</comment>
<reference evidence="2 3" key="1">
    <citation type="submission" date="2015-10" db="EMBL/GenBank/DDBJ databases">
        <title>Genome analyses suggest a sexual origin of heterokaryosis in a supposedly ancient asexual fungus.</title>
        <authorList>
            <person name="Ropars J."/>
            <person name="Sedzielewska K."/>
            <person name="Noel J."/>
            <person name="Charron P."/>
            <person name="Farinelli L."/>
            <person name="Marton T."/>
            <person name="Kruger M."/>
            <person name="Pelin A."/>
            <person name="Brachmann A."/>
            <person name="Corradi N."/>
        </authorList>
    </citation>
    <scope>NUCLEOTIDE SEQUENCE [LARGE SCALE GENOMIC DNA]</scope>
    <source>
        <strain evidence="2 3">A4</strain>
    </source>
</reference>
<dbReference type="VEuPathDB" id="FungiDB:FUN_007693"/>
<accession>A0A2I1HQ36</accession>
<dbReference type="Proteomes" id="UP000234323">
    <property type="component" value="Unassembled WGS sequence"/>
</dbReference>
<evidence type="ECO:0000313" key="2">
    <source>
        <dbReference type="EMBL" id="PKY60966.1"/>
    </source>
</evidence>
<organism evidence="2 3">
    <name type="scientific">Rhizophagus irregularis</name>
    <dbReference type="NCBI Taxonomy" id="588596"/>
    <lineage>
        <taxon>Eukaryota</taxon>
        <taxon>Fungi</taxon>
        <taxon>Fungi incertae sedis</taxon>
        <taxon>Mucoromycota</taxon>
        <taxon>Glomeromycotina</taxon>
        <taxon>Glomeromycetes</taxon>
        <taxon>Glomerales</taxon>
        <taxon>Glomeraceae</taxon>
        <taxon>Rhizophagus</taxon>
    </lineage>
</organism>
<evidence type="ECO:0000313" key="3">
    <source>
        <dbReference type="Proteomes" id="UP000234323"/>
    </source>
</evidence>